<dbReference type="OMA" id="HVPAICE"/>
<keyword evidence="4" id="KW-0520">NAD</keyword>
<evidence type="ECO:0000313" key="8">
    <source>
        <dbReference type="RefSeq" id="XP_047738535.1"/>
    </source>
</evidence>
<dbReference type="EC" id="2.4.2.-" evidence="4"/>
<dbReference type="PROSITE" id="PS51059">
    <property type="entry name" value="PARP_CATALYTIC"/>
    <property type="match status" value="1"/>
</dbReference>
<evidence type="ECO:0000256" key="2">
    <source>
        <dbReference type="ARBA" id="ARBA00023242"/>
    </source>
</evidence>
<dbReference type="GO" id="GO:0003950">
    <property type="term" value="F:NAD+ poly-ADP-ribosyltransferase activity"/>
    <property type="evidence" value="ECO:0007669"/>
    <property type="project" value="UniProtKB-UniRule"/>
</dbReference>
<organism evidence="7 8">
    <name type="scientific">Hyalella azteca</name>
    <name type="common">Amphipod</name>
    <dbReference type="NCBI Taxonomy" id="294128"/>
    <lineage>
        <taxon>Eukaryota</taxon>
        <taxon>Metazoa</taxon>
        <taxon>Ecdysozoa</taxon>
        <taxon>Arthropoda</taxon>
        <taxon>Crustacea</taxon>
        <taxon>Multicrustacea</taxon>
        <taxon>Malacostraca</taxon>
        <taxon>Eumalacostraca</taxon>
        <taxon>Peracarida</taxon>
        <taxon>Amphipoda</taxon>
        <taxon>Senticaudata</taxon>
        <taxon>Talitrida</taxon>
        <taxon>Talitroidea</taxon>
        <taxon>Hyalellidae</taxon>
        <taxon>Hyalella</taxon>
    </lineage>
</organism>
<dbReference type="RefSeq" id="XP_047738535.1">
    <property type="nucleotide sequence ID" value="XM_047882579.1"/>
</dbReference>
<reference evidence="8" key="1">
    <citation type="submission" date="2025-08" db="UniProtKB">
        <authorList>
            <consortium name="RefSeq"/>
        </authorList>
    </citation>
    <scope>IDENTIFICATION</scope>
    <source>
        <tissue evidence="8">Whole organism</tissue>
    </source>
</reference>
<proteinExistence type="inferred from homology"/>
<keyword evidence="4" id="KW-0328">Glycosyltransferase</keyword>
<dbReference type="Pfam" id="PF00644">
    <property type="entry name" value="PARP"/>
    <property type="match status" value="1"/>
</dbReference>
<dbReference type="PROSITE" id="PS50918">
    <property type="entry name" value="WWE"/>
    <property type="match status" value="1"/>
</dbReference>
<dbReference type="Pfam" id="PF02825">
    <property type="entry name" value="WWE"/>
    <property type="match status" value="1"/>
</dbReference>
<comment type="similarity">
    <text evidence="3">Belongs to the ARTD/PARP family.</text>
</comment>
<comment type="subcellular location">
    <subcellularLocation>
        <location evidence="1">Nucleus</location>
    </subcellularLocation>
</comment>
<dbReference type="InterPro" id="IPR004170">
    <property type="entry name" value="WWE_dom"/>
</dbReference>
<feature type="domain" description="WWE" evidence="5">
    <location>
        <begin position="1"/>
        <end position="81"/>
    </location>
</feature>
<feature type="domain" description="PARP catalytic" evidence="6">
    <location>
        <begin position="102"/>
        <end position="291"/>
    </location>
</feature>
<dbReference type="PANTHER" id="PTHR45740">
    <property type="entry name" value="POLY [ADP-RIBOSE] POLYMERASE"/>
    <property type="match status" value="1"/>
</dbReference>
<keyword evidence="7" id="KW-1185">Reference proteome</keyword>
<dbReference type="PANTHER" id="PTHR45740:SF2">
    <property type="entry name" value="POLY [ADP-RIBOSE] POLYMERASE"/>
    <property type="match status" value="1"/>
</dbReference>
<dbReference type="InterPro" id="IPR012317">
    <property type="entry name" value="Poly(ADP-ribose)pol_cat_dom"/>
</dbReference>
<keyword evidence="4" id="KW-0808">Transferase</keyword>
<dbReference type="GO" id="GO:0005634">
    <property type="term" value="C:nucleus"/>
    <property type="evidence" value="ECO:0007669"/>
    <property type="project" value="UniProtKB-SubCell"/>
</dbReference>
<dbReference type="SUPFAM" id="SSF117839">
    <property type="entry name" value="WWE domain"/>
    <property type="match status" value="1"/>
</dbReference>
<evidence type="ECO:0000259" key="6">
    <source>
        <dbReference type="PROSITE" id="PS51059"/>
    </source>
</evidence>
<dbReference type="Gene3D" id="3.90.228.10">
    <property type="match status" value="1"/>
</dbReference>
<dbReference type="GO" id="GO:1990404">
    <property type="term" value="F:NAD+-protein mono-ADP-ribosyltransferase activity"/>
    <property type="evidence" value="ECO:0007669"/>
    <property type="project" value="TreeGrafter"/>
</dbReference>
<dbReference type="InterPro" id="IPR037197">
    <property type="entry name" value="WWE_dom_sf"/>
</dbReference>
<dbReference type="Proteomes" id="UP000694843">
    <property type="component" value="Unplaced"/>
</dbReference>
<evidence type="ECO:0000259" key="5">
    <source>
        <dbReference type="PROSITE" id="PS50918"/>
    </source>
</evidence>
<dbReference type="KEGG" id="hazt:125178549"/>
<dbReference type="Gene3D" id="3.30.720.50">
    <property type="match status" value="1"/>
</dbReference>
<dbReference type="SUPFAM" id="SSF56399">
    <property type="entry name" value="ADP-ribosylation"/>
    <property type="match status" value="1"/>
</dbReference>
<keyword evidence="2" id="KW-0539">Nucleus</keyword>
<protein>
    <recommendedName>
        <fullName evidence="4">Poly [ADP-ribose] polymerase</fullName>
        <shortName evidence="4">PARP</shortName>
        <ecNumber evidence="4">2.4.2.-</ecNumber>
    </recommendedName>
</protein>
<name>A0A979FQT1_HYAAZ</name>
<evidence type="ECO:0000256" key="1">
    <source>
        <dbReference type="ARBA" id="ARBA00004123"/>
    </source>
</evidence>
<dbReference type="AlphaFoldDB" id="A0A979FQT1"/>
<accession>A0A979FQT1</accession>
<evidence type="ECO:0000256" key="3">
    <source>
        <dbReference type="ARBA" id="ARBA00024347"/>
    </source>
</evidence>
<dbReference type="GeneID" id="125178549"/>
<dbReference type="InterPro" id="IPR051712">
    <property type="entry name" value="ARTD-AVP"/>
</dbReference>
<dbReference type="OrthoDB" id="6133115at2759"/>
<evidence type="ECO:0000313" key="7">
    <source>
        <dbReference type="Proteomes" id="UP000694843"/>
    </source>
</evidence>
<sequence length="291" mass="33313">MSGYQWEFLDENDFWIEYGRVSTGNDAACRVNISSGTLELQFAKYPNSKIQFWSQKHIYTLDFTTMKQTNLLTRVTRDVRRVRDPFRCDEHIHENRSNEVMIITNLSYQKLLLIPNGPMCSTVPIAPGHAEYSRVVGLLLCSLSCYPRSIFKINNPYLINAFENKRAQLQNQNSNVQYEVKCLFHGTSSSNVTSIAEENIDWRLHGTKIGQLYGRGAYFASNACNSRLYGDAIFICHVLVGLTATGSPDTIKPPKDRFNRTIDTTVDNTANPTVFVKYDSQEYYPVYYALF</sequence>
<gene>
    <name evidence="8" type="primary">LOC125178549</name>
</gene>
<evidence type="ECO:0000256" key="4">
    <source>
        <dbReference type="RuleBase" id="RU362114"/>
    </source>
</evidence>